<gene>
    <name evidence="1" type="ORF">SAMN05444373_100713</name>
</gene>
<evidence type="ECO:0000313" key="2">
    <source>
        <dbReference type="Proteomes" id="UP000324781"/>
    </source>
</evidence>
<dbReference type="Proteomes" id="UP000324781">
    <property type="component" value="Unassembled WGS sequence"/>
</dbReference>
<dbReference type="RefSeq" id="WP_188118346.1">
    <property type="nucleotide sequence ID" value="NZ_DAONMB010000047.1"/>
</dbReference>
<evidence type="ECO:0000313" key="1">
    <source>
        <dbReference type="EMBL" id="SHI70114.1"/>
    </source>
</evidence>
<sequence length="49" mass="5539">MDRRKRIAKSAAATEAIQDIEKVDPSAKVPYISDESVEAARNWVNEHEL</sequence>
<name>A0A1M6DA56_9FIRM</name>
<dbReference type="InterPro" id="IPR024209">
    <property type="entry name" value="CDIF630_02480-like"/>
</dbReference>
<dbReference type="EMBL" id="FQZP01000007">
    <property type="protein sequence ID" value="SHI70114.1"/>
    <property type="molecule type" value="Genomic_DNA"/>
</dbReference>
<proteinExistence type="predicted"/>
<organism evidence="1 2">
    <name type="scientific">Thermoclostridium caenicola</name>
    <dbReference type="NCBI Taxonomy" id="659425"/>
    <lineage>
        <taxon>Bacteria</taxon>
        <taxon>Bacillati</taxon>
        <taxon>Bacillota</taxon>
        <taxon>Clostridia</taxon>
        <taxon>Eubacteriales</taxon>
        <taxon>Oscillospiraceae</taxon>
        <taxon>Thermoclostridium</taxon>
    </lineage>
</organism>
<accession>A0A1M6DA56</accession>
<reference evidence="1 2" key="1">
    <citation type="submission" date="2016-11" db="EMBL/GenBank/DDBJ databases">
        <authorList>
            <person name="Varghese N."/>
            <person name="Submissions S."/>
        </authorList>
    </citation>
    <scope>NUCLEOTIDE SEQUENCE [LARGE SCALE GENOMIC DNA]</scope>
    <source>
        <strain evidence="1 2">DSM 19027</strain>
    </source>
</reference>
<evidence type="ECO:0008006" key="3">
    <source>
        <dbReference type="Google" id="ProtNLM"/>
    </source>
</evidence>
<dbReference type="Pfam" id="PF12655">
    <property type="entry name" value="CDIF630_02480-like"/>
    <property type="match status" value="1"/>
</dbReference>
<protein>
    <recommendedName>
        <fullName evidence="3">DUF3787 domain-containing protein</fullName>
    </recommendedName>
</protein>
<dbReference type="AlphaFoldDB" id="A0A1M6DA56"/>
<keyword evidence="2" id="KW-1185">Reference proteome</keyword>